<keyword evidence="1" id="KW-0812">Transmembrane</keyword>
<keyword evidence="1" id="KW-0472">Membrane</keyword>
<name>A0A7J7RME1_PIPKU</name>
<organism evidence="2 3">
    <name type="scientific">Pipistrellus kuhlii</name>
    <name type="common">Kuhl's pipistrelle</name>
    <dbReference type="NCBI Taxonomy" id="59472"/>
    <lineage>
        <taxon>Eukaryota</taxon>
        <taxon>Metazoa</taxon>
        <taxon>Chordata</taxon>
        <taxon>Craniata</taxon>
        <taxon>Vertebrata</taxon>
        <taxon>Euteleostomi</taxon>
        <taxon>Mammalia</taxon>
        <taxon>Eutheria</taxon>
        <taxon>Laurasiatheria</taxon>
        <taxon>Chiroptera</taxon>
        <taxon>Yangochiroptera</taxon>
        <taxon>Vespertilionidae</taxon>
        <taxon>Pipistrellus</taxon>
    </lineage>
</organism>
<accession>A0A7J7RME1</accession>
<dbReference type="Proteomes" id="UP000558488">
    <property type="component" value="Unassembled WGS sequence"/>
</dbReference>
<evidence type="ECO:0000313" key="2">
    <source>
        <dbReference type="EMBL" id="KAF6277306.1"/>
    </source>
</evidence>
<gene>
    <name evidence="2" type="ORF">mPipKuh1_010399</name>
</gene>
<dbReference type="EMBL" id="JACAGB010000066">
    <property type="protein sequence ID" value="KAF6277306.1"/>
    <property type="molecule type" value="Genomic_DNA"/>
</dbReference>
<comment type="caution">
    <text evidence="2">The sequence shown here is derived from an EMBL/GenBank/DDBJ whole genome shotgun (WGS) entry which is preliminary data.</text>
</comment>
<dbReference type="PANTHER" id="PTHR45598">
    <property type="entry name" value="PROTEIN CBG11839-RELATED"/>
    <property type="match status" value="1"/>
</dbReference>
<feature type="transmembrane region" description="Helical" evidence="1">
    <location>
        <begin position="31"/>
        <end position="57"/>
    </location>
</feature>
<keyword evidence="1" id="KW-1133">Transmembrane helix</keyword>
<evidence type="ECO:0000313" key="3">
    <source>
        <dbReference type="Proteomes" id="UP000558488"/>
    </source>
</evidence>
<sequence length="175" mass="18048">MEPYVGSGPAHCTSLFVCVSLPFSFSLSLSLSLSVCVCVCVFPFLSLSLSVCVFLSLSLSLSVCLSLSLSLSLPVCVFLSLFLSLFGGRAPPAASLGLQAFEGLGGDSTLAPGQQQATPLDTPAALGPAPSFLFPIRRLDTPPGPTPLCHHLAEDGELIQGEEWGGCPLPPSGQP</sequence>
<reference evidence="2 3" key="1">
    <citation type="journal article" date="2020" name="Nature">
        <title>Six reference-quality genomes reveal evolution of bat adaptations.</title>
        <authorList>
            <person name="Jebb D."/>
            <person name="Huang Z."/>
            <person name="Pippel M."/>
            <person name="Hughes G.M."/>
            <person name="Lavrichenko K."/>
            <person name="Devanna P."/>
            <person name="Winkler S."/>
            <person name="Jermiin L.S."/>
            <person name="Skirmuntt E.C."/>
            <person name="Katzourakis A."/>
            <person name="Burkitt-Gray L."/>
            <person name="Ray D.A."/>
            <person name="Sullivan K.A.M."/>
            <person name="Roscito J.G."/>
            <person name="Kirilenko B.M."/>
            <person name="Davalos L.M."/>
            <person name="Corthals A.P."/>
            <person name="Power M.L."/>
            <person name="Jones G."/>
            <person name="Ransome R.D."/>
            <person name="Dechmann D.K.N."/>
            <person name="Locatelli A.G."/>
            <person name="Puechmaille S.J."/>
            <person name="Fedrigo O."/>
            <person name="Jarvis E.D."/>
            <person name="Hiller M."/>
            <person name="Vernes S.C."/>
            <person name="Myers E.W."/>
            <person name="Teeling E.C."/>
        </authorList>
    </citation>
    <scope>NUCLEOTIDE SEQUENCE [LARGE SCALE GENOMIC DNA]</scope>
    <source>
        <strain evidence="2">MPipKuh1</strain>
        <tissue evidence="2">Flight muscle</tissue>
    </source>
</reference>
<dbReference type="PANTHER" id="PTHR45598:SF1">
    <property type="entry name" value="4FE-4S FERREDOXIN-TYPE DOMAIN-CONTAINING PROTEIN"/>
    <property type="match status" value="1"/>
</dbReference>
<evidence type="ECO:0000256" key="1">
    <source>
        <dbReference type="SAM" id="Phobius"/>
    </source>
</evidence>
<protein>
    <submittedName>
        <fullName evidence="2">Uncharacterized protein</fullName>
    </submittedName>
</protein>
<dbReference type="AlphaFoldDB" id="A0A7J7RME1"/>
<keyword evidence="3" id="KW-1185">Reference proteome</keyword>
<proteinExistence type="predicted"/>
<feature type="transmembrane region" description="Helical" evidence="1">
    <location>
        <begin position="64"/>
        <end position="86"/>
    </location>
</feature>